<keyword evidence="4" id="KW-1185">Reference proteome</keyword>
<feature type="transmembrane region" description="Helical" evidence="1">
    <location>
        <begin position="12"/>
        <end position="34"/>
    </location>
</feature>
<accession>A0ABR7ZY95</accession>
<feature type="transmembrane region" description="Helical" evidence="1">
    <location>
        <begin position="492"/>
        <end position="511"/>
    </location>
</feature>
<keyword evidence="1" id="KW-0812">Transmembrane</keyword>
<feature type="transmembrane region" description="Helical" evidence="1">
    <location>
        <begin position="367"/>
        <end position="387"/>
    </location>
</feature>
<evidence type="ECO:0000313" key="3">
    <source>
        <dbReference type="EMBL" id="MBD2188946.1"/>
    </source>
</evidence>
<comment type="caution">
    <text evidence="3">The sequence shown here is derived from an EMBL/GenBank/DDBJ whole genome shotgun (WGS) entry which is preliminary data.</text>
</comment>
<name>A0ABR7ZY95_9CYAN</name>
<proteinExistence type="predicted"/>
<protein>
    <recommendedName>
        <fullName evidence="2">Membrane protein 6-pyruvoyl-tetrahydropterin synthase-related domain-containing protein</fullName>
    </recommendedName>
</protein>
<evidence type="ECO:0000313" key="4">
    <source>
        <dbReference type="Proteomes" id="UP000642094"/>
    </source>
</evidence>
<feature type="transmembrane region" description="Helical" evidence="1">
    <location>
        <begin position="46"/>
        <end position="64"/>
    </location>
</feature>
<feature type="transmembrane region" description="Helical" evidence="1">
    <location>
        <begin position="254"/>
        <end position="282"/>
    </location>
</feature>
<feature type="transmembrane region" description="Helical" evidence="1">
    <location>
        <begin position="166"/>
        <end position="185"/>
    </location>
</feature>
<feature type="transmembrane region" description="Helical" evidence="1">
    <location>
        <begin position="76"/>
        <end position="96"/>
    </location>
</feature>
<keyword evidence="1" id="KW-1133">Transmembrane helix</keyword>
<gene>
    <name evidence="3" type="ORF">H6F41_12425</name>
</gene>
<dbReference type="Pfam" id="PF10131">
    <property type="entry name" value="PTPS_related"/>
    <property type="match status" value="1"/>
</dbReference>
<dbReference type="EMBL" id="JACJQB010000025">
    <property type="protein sequence ID" value="MBD2188946.1"/>
    <property type="molecule type" value="Genomic_DNA"/>
</dbReference>
<dbReference type="RefSeq" id="WP_190403787.1">
    <property type="nucleotide sequence ID" value="NZ_JACJQB010000025.1"/>
</dbReference>
<organism evidence="3 4">
    <name type="scientific">Pseudanabaena mucicola FACHB-723</name>
    <dbReference type="NCBI Taxonomy" id="2692860"/>
    <lineage>
        <taxon>Bacteria</taxon>
        <taxon>Bacillati</taxon>
        <taxon>Cyanobacteriota</taxon>
        <taxon>Cyanophyceae</taxon>
        <taxon>Pseudanabaenales</taxon>
        <taxon>Pseudanabaenaceae</taxon>
        <taxon>Pseudanabaena</taxon>
    </lineage>
</organism>
<dbReference type="InterPro" id="IPR018776">
    <property type="entry name" value="Membrane_prot_PTPS-rel_domain"/>
</dbReference>
<dbReference type="Proteomes" id="UP000642094">
    <property type="component" value="Unassembled WGS sequence"/>
</dbReference>
<feature type="transmembrane region" description="Helical" evidence="1">
    <location>
        <begin position="454"/>
        <end position="471"/>
    </location>
</feature>
<feature type="transmembrane region" description="Helical" evidence="1">
    <location>
        <begin position="191"/>
        <end position="209"/>
    </location>
</feature>
<feature type="transmembrane region" description="Helical" evidence="1">
    <location>
        <begin position="302"/>
        <end position="322"/>
    </location>
</feature>
<sequence>MSKDSLTARSIKSVLLMIATMFIVPIIIIEFILRSLKTISSFISKIIYKIIGVRISPIINSSIISRTEESFDCIKLGLKSLSLVGISIIAMMPMLLHSYPMAHSTAYDFSWIFQYQRQFFAGQIYPRWLEFSHFGFGNPTFVFYPSTWALATLPFSLVGMDVPTSLVGSMVLASLTLAVGVYLYAAQYFPSWLALVISGLAVASPYFLIDVYQRGTMAEAWAIAFIPWVLLATHKLISQAHLPQMRRTHTISLAIAWGMLGLSHLPTLLVSFLAWLPMPLFILKDLLKDKSLKNYFIEVGRCYLSASLGFIGISFFLLPVIFDQKLVHIEWVNPGLEYFPQNRLMLDGLLNLHPHLPTHWFETSSGLIPYFWICLSVVMINIILWIAKRFFFSNIFSSQLLTSNVNSSGFGQLRLDSAALFWLIASAIVVLMTTDLTSWIYQLSPTLQKIQFSWRWYSVVITTIPLLWGYLMGQLWQQFPSNKLAQNLIQVYIFKFIVIVSLISIIAGYIYTDKIVFKHTGFDPARASKFDQLVNEIRFPKEFNNKLEEQSIPEWSWFFPADLSIIDAGEYRPKSVILPLSPYETAPLAIWKPDDSEEHIQIKRWQYGLREILVDNPSSEQLYLALRMFYYPAWQVWIDGKKGLLEQTSQGQAQIAIANGQHLVLVKYVGTLAEQLGRAISWFSIILTSYIFWRIKSIVIAK</sequence>
<feature type="transmembrane region" description="Helical" evidence="1">
    <location>
        <begin position="420"/>
        <end position="442"/>
    </location>
</feature>
<reference evidence="3 4" key="1">
    <citation type="journal article" date="2020" name="ISME J.">
        <title>Comparative genomics reveals insights into cyanobacterial evolution and habitat adaptation.</title>
        <authorList>
            <person name="Chen M.Y."/>
            <person name="Teng W.K."/>
            <person name="Zhao L."/>
            <person name="Hu C.X."/>
            <person name="Zhou Y.K."/>
            <person name="Han B.P."/>
            <person name="Song L.R."/>
            <person name="Shu W.S."/>
        </authorList>
    </citation>
    <scope>NUCLEOTIDE SEQUENCE [LARGE SCALE GENOMIC DNA]</scope>
    <source>
        <strain evidence="3 4">FACHB-723</strain>
    </source>
</reference>
<feature type="domain" description="Membrane protein 6-pyruvoyl-tetrahydropterin synthase-related" evidence="2">
    <location>
        <begin position="169"/>
        <end position="511"/>
    </location>
</feature>
<evidence type="ECO:0000256" key="1">
    <source>
        <dbReference type="SAM" id="Phobius"/>
    </source>
</evidence>
<evidence type="ECO:0000259" key="2">
    <source>
        <dbReference type="Pfam" id="PF10131"/>
    </source>
</evidence>
<feature type="transmembrane region" description="Helical" evidence="1">
    <location>
        <begin position="141"/>
        <end position="159"/>
    </location>
</feature>
<keyword evidence="1" id="KW-0472">Membrane</keyword>